<proteinExistence type="predicted"/>
<accession>A0A0K2TXX8</accession>
<evidence type="ECO:0000313" key="1">
    <source>
        <dbReference type="EMBL" id="CDW30567.1"/>
    </source>
</evidence>
<dbReference type="EMBL" id="HACA01013206">
    <property type="protein sequence ID" value="CDW30567.1"/>
    <property type="molecule type" value="Transcribed_RNA"/>
</dbReference>
<protein>
    <submittedName>
        <fullName evidence="1">Uncharacterized protein</fullName>
    </submittedName>
</protein>
<name>A0A0K2TXX8_LEPSM</name>
<feature type="non-terminal residue" evidence="1">
    <location>
        <position position="1"/>
    </location>
</feature>
<dbReference type="AlphaFoldDB" id="A0A0K2TXX8"/>
<organism evidence="1">
    <name type="scientific">Lepeophtheirus salmonis</name>
    <name type="common">Salmon louse</name>
    <name type="synonym">Caligus salmonis</name>
    <dbReference type="NCBI Taxonomy" id="72036"/>
    <lineage>
        <taxon>Eukaryota</taxon>
        <taxon>Metazoa</taxon>
        <taxon>Ecdysozoa</taxon>
        <taxon>Arthropoda</taxon>
        <taxon>Crustacea</taxon>
        <taxon>Multicrustacea</taxon>
        <taxon>Hexanauplia</taxon>
        <taxon>Copepoda</taxon>
        <taxon>Siphonostomatoida</taxon>
        <taxon>Caligidae</taxon>
        <taxon>Lepeophtheirus</taxon>
    </lineage>
</organism>
<reference evidence="1" key="1">
    <citation type="submission" date="2014-05" db="EMBL/GenBank/DDBJ databases">
        <authorList>
            <person name="Chronopoulou M."/>
        </authorList>
    </citation>
    <scope>NUCLEOTIDE SEQUENCE</scope>
    <source>
        <tissue evidence="1">Whole organism</tissue>
    </source>
</reference>
<sequence>IAAIENRTFCNIKNIISTGKYYKYILIQIDLFYNAF</sequence>